<proteinExistence type="predicted"/>
<dbReference type="EMBL" id="JARJCW010000121">
    <property type="protein sequence ID" value="KAJ7192317.1"/>
    <property type="molecule type" value="Genomic_DNA"/>
</dbReference>
<feature type="compositionally biased region" description="Low complexity" evidence="1">
    <location>
        <begin position="258"/>
        <end position="268"/>
    </location>
</feature>
<feature type="compositionally biased region" description="Basic and acidic residues" evidence="1">
    <location>
        <begin position="149"/>
        <end position="160"/>
    </location>
</feature>
<feature type="region of interest" description="Disordered" evidence="1">
    <location>
        <begin position="212"/>
        <end position="294"/>
    </location>
</feature>
<feature type="region of interest" description="Disordered" evidence="1">
    <location>
        <begin position="98"/>
        <end position="198"/>
    </location>
</feature>
<organism evidence="3 4">
    <name type="scientific">Mycena pura</name>
    <dbReference type="NCBI Taxonomy" id="153505"/>
    <lineage>
        <taxon>Eukaryota</taxon>
        <taxon>Fungi</taxon>
        <taxon>Dikarya</taxon>
        <taxon>Basidiomycota</taxon>
        <taxon>Agaricomycotina</taxon>
        <taxon>Agaricomycetes</taxon>
        <taxon>Agaricomycetidae</taxon>
        <taxon>Agaricales</taxon>
        <taxon>Marasmiineae</taxon>
        <taxon>Mycenaceae</taxon>
        <taxon>Mycena</taxon>
    </lineage>
</organism>
<dbReference type="EMBL" id="JARJCW010000116">
    <property type="protein sequence ID" value="KAJ7192717.1"/>
    <property type="molecule type" value="Genomic_DNA"/>
</dbReference>
<reference evidence="3" key="1">
    <citation type="submission" date="2023-03" db="EMBL/GenBank/DDBJ databases">
        <title>Massive genome expansion in bonnet fungi (Mycena s.s.) driven by repeated elements and novel gene families across ecological guilds.</title>
        <authorList>
            <consortium name="Lawrence Berkeley National Laboratory"/>
            <person name="Harder C.B."/>
            <person name="Miyauchi S."/>
            <person name="Viragh M."/>
            <person name="Kuo A."/>
            <person name="Thoen E."/>
            <person name="Andreopoulos B."/>
            <person name="Lu D."/>
            <person name="Skrede I."/>
            <person name="Drula E."/>
            <person name="Henrissat B."/>
            <person name="Morin E."/>
            <person name="Kohler A."/>
            <person name="Barry K."/>
            <person name="LaButti K."/>
            <person name="Morin E."/>
            <person name="Salamov A."/>
            <person name="Lipzen A."/>
            <person name="Mereny Z."/>
            <person name="Hegedus B."/>
            <person name="Baldrian P."/>
            <person name="Stursova M."/>
            <person name="Weitz H."/>
            <person name="Taylor A."/>
            <person name="Grigoriev I.V."/>
            <person name="Nagy L.G."/>
            <person name="Martin F."/>
            <person name="Kauserud H."/>
        </authorList>
    </citation>
    <scope>NUCLEOTIDE SEQUENCE</scope>
    <source>
        <strain evidence="3">9144</strain>
    </source>
</reference>
<evidence type="ECO:0000313" key="4">
    <source>
        <dbReference type="Proteomes" id="UP001219525"/>
    </source>
</evidence>
<comment type="caution">
    <text evidence="3">The sequence shown here is derived from an EMBL/GenBank/DDBJ whole genome shotgun (WGS) entry which is preliminary data.</text>
</comment>
<dbReference type="Proteomes" id="UP001219525">
    <property type="component" value="Unassembled WGS sequence"/>
</dbReference>
<dbReference type="AlphaFoldDB" id="A0AAD6UQX0"/>
<feature type="compositionally biased region" description="Acidic residues" evidence="1">
    <location>
        <begin position="107"/>
        <end position="122"/>
    </location>
</feature>
<evidence type="ECO:0000256" key="1">
    <source>
        <dbReference type="SAM" id="MobiDB-lite"/>
    </source>
</evidence>
<protein>
    <submittedName>
        <fullName evidence="3">Uncharacterized protein</fullName>
    </submittedName>
</protein>
<feature type="compositionally biased region" description="Basic and acidic residues" evidence="1">
    <location>
        <begin position="124"/>
        <end position="140"/>
    </location>
</feature>
<keyword evidence="4" id="KW-1185">Reference proteome</keyword>
<gene>
    <name evidence="3" type="ORF">GGX14DRAFT_594036</name>
    <name evidence="2" type="ORF">GGX14DRAFT_595836</name>
</gene>
<name>A0AAD6UQX0_9AGAR</name>
<evidence type="ECO:0000313" key="2">
    <source>
        <dbReference type="EMBL" id="KAJ7192317.1"/>
    </source>
</evidence>
<sequence>MSTATQYKLYVPPAPSMIVQYPPQHPYGESAAATTLPPIATQQHTTYTASQLATPVKTQQHSTVVSSQPATLTARWDYVARSCAAQDLYFYTLASSPVSTSSASESSGDDADEEIDSDDSGLSDDGRGLDAELVECDYRPPQRAPVPSRPRERALSDSRESPTPVPTAASWLPLPSQPHGGVHSARTSPVRGAPPVIKTEWTPPRAAYADVGAVGRARGRRRVLRCRGSRTSSDGRAARARARSTSLHRSSSRRRRPAPSQQQQQAQARKTHQPRRAVFANAGPPGVSGYAYAY</sequence>
<evidence type="ECO:0000313" key="3">
    <source>
        <dbReference type="EMBL" id="KAJ7192717.1"/>
    </source>
</evidence>
<feature type="compositionally biased region" description="Basic residues" evidence="1">
    <location>
        <begin position="217"/>
        <end position="228"/>
    </location>
</feature>
<accession>A0AAD6UQX0</accession>